<dbReference type="EMBL" id="LT558123">
    <property type="protein sequence ID" value="SAM82494.1"/>
    <property type="molecule type" value="Genomic_DNA"/>
</dbReference>
<accession>A0A1K0G4Z6</accession>
<feature type="domain" description="TEA" evidence="8">
    <location>
        <begin position="368"/>
        <end position="442"/>
    </location>
</feature>
<dbReference type="GO" id="GO:0000981">
    <property type="term" value="F:DNA-binding transcription factor activity, RNA polymerase II-specific"/>
    <property type="evidence" value="ECO:0007669"/>
    <property type="project" value="TreeGrafter"/>
</dbReference>
<evidence type="ECO:0000256" key="7">
    <source>
        <dbReference type="SAM" id="MobiDB-lite"/>
    </source>
</evidence>
<dbReference type="EMBL" id="ULHB01000101">
    <property type="protein sequence ID" value="SYW82277.1"/>
    <property type="molecule type" value="Genomic_DNA"/>
</dbReference>
<keyword evidence="5" id="KW-0539">Nucleus</keyword>
<feature type="region of interest" description="Disordered" evidence="7">
    <location>
        <begin position="116"/>
        <end position="140"/>
    </location>
</feature>
<protein>
    <recommendedName>
        <fullName evidence="8">TEA domain-containing protein</fullName>
    </recommendedName>
</protein>
<dbReference type="PROSITE" id="PS00554">
    <property type="entry name" value="TEA_1"/>
    <property type="match status" value="1"/>
</dbReference>
<dbReference type="Proteomes" id="UP000658997">
    <property type="component" value="Unassembled WGS sequence"/>
</dbReference>
<keyword evidence="3" id="KW-0805">Transcription regulation</keyword>
<proteinExistence type="inferred from homology"/>
<evidence type="ECO:0000259" key="8">
    <source>
        <dbReference type="PROSITE" id="PS51088"/>
    </source>
</evidence>
<reference evidence="9" key="1">
    <citation type="submission" date="2016-04" db="EMBL/GenBank/DDBJ databases">
        <authorList>
            <person name="Evans L.H."/>
            <person name="Alamgir A."/>
            <person name="Owens N."/>
            <person name="Weber N.D."/>
            <person name="Virtaneva K."/>
            <person name="Barbian K."/>
            <person name="Babar A."/>
            <person name="Rosenke K."/>
        </authorList>
    </citation>
    <scope>NUCLEOTIDE SEQUENCE</scope>
    <source>
        <strain evidence="9">UB2112</strain>
    </source>
</reference>
<name>A0A1K0G4Z6_9BASI</name>
<feature type="DNA-binding region" description="TEA" evidence="6">
    <location>
        <begin position="368"/>
        <end position="442"/>
    </location>
</feature>
<evidence type="ECO:0000256" key="4">
    <source>
        <dbReference type="ARBA" id="ARBA00023163"/>
    </source>
</evidence>
<dbReference type="PRINTS" id="PR00065">
    <property type="entry name" value="TEADOMAIN"/>
</dbReference>
<evidence type="ECO:0000256" key="6">
    <source>
        <dbReference type="PROSITE-ProRule" id="PRU00505"/>
    </source>
</evidence>
<comment type="similarity">
    <text evidence="2">Belongs to the TEC1 family.</text>
</comment>
<dbReference type="InterPro" id="IPR038096">
    <property type="entry name" value="TEA/ATTS_sf"/>
</dbReference>
<evidence type="ECO:0000256" key="1">
    <source>
        <dbReference type="ARBA" id="ARBA00004123"/>
    </source>
</evidence>
<feature type="compositionally biased region" description="Low complexity" evidence="7">
    <location>
        <begin position="350"/>
        <end position="369"/>
    </location>
</feature>
<feature type="region of interest" description="Disordered" evidence="7">
    <location>
        <begin position="311"/>
        <end position="373"/>
    </location>
</feature>
<reference evidence="11" key="2">
    <citation type="submission" date="2016-04" db="EMBL/GenBank/DDBJ databases">
        <authorList>
            <person name="Guldener U."/>
            <person name="Guldener U."/>
        </authorList>
    </citation>
    <scope>NUCLEOTIDE SEQUENCE [LARGE SCALE GENOMIC DNA]</scope>
    <source>
        <strain evidence="11">UB2112</strain>
    </source>
</reference>
<dbReference type="InterPro" id="IPR050937">
    <property type="entry name" value="TEC1_TEAD_TF"/>
</dbReference>
<evidence type="ECO:0000313" key="11">
    <source>
        <dbReference type="Proteomes" id="UP000179920"/>
    </source>
</evidence>
<evidence type="ECO:0000313" key="10">
    <source>
        <dbReference type="EMBL" id="SYW82277.1"/>
    </source>
</evidence>
<dbReference type="Pfam" id="PF01285">
    <property type="entry name" value="TEA"/>
    <property type="match status" value="1"/>
</dbReference>
<keyword evidence="4" id="KW-0804">Transcription</keyword>
<dbReference type="GO" id="GO:0000978">
    <property type="term" value="F:RNA polymerase II cis-regulatory region sequence-specific DNA binding"/>
    <property type="evidence" value="ECO:0007669"/>
    <property type="project" value="TreeGrafter"/>
</dbReference>
<feature type="compositionally biased region" description="Basic and acidic residues" evidence="7">
    <location>
        <begin position="677"/>
        <end position="688"/>
    </location>
</feature>
<organism evidence="9 11">
    <name type="scientific">Ustilago bromivora</name>
    <dbReference type="NCBI Taxonomy" id="307758"/>
    <lineage>
        <taxon>Eukaryota</taxon>
        <taxon>Fungi</taxon>
        <taxon>Dikarya</taxon>
        <taxon>Basidiomycota</taxon>
        <taxon>Ustilaginomycotina</taxon>
        <taxon>Ustilaginomycetes</taxon>
        <taxon>Ustilaginales</taxon>
        <taxon>Ustilaginaceae</taxon>
        <taxon>Ustilago</taxon>
    </lineage>
</organism>
<feature type="compositionally biased region" description="Polar residues" evidence="7">
    <location>
        <begin position="707"/>
        <end position="718"/>
    </location>
</feature>
<comment type="subcellular location">
    <subcellularLocation>
        <location evidence="1">Nucleus</location>
    </subcellularLocation>
</comment>
<evidence type="ECO:0000313" key="9">
    <source>
        <dbReference type="EMBL" id="SAM82494.1"/>
    </source>
</evidence>
<gene>
    <name evidence="10" type="ORF">UBRO2_04399</name>
    <name evidence="9" type="ORF">UBRO_04469</name>
</gene>
<dbReference type="PANTHER" id="PTHR11834:SF0">
    <property type="entry name" value="PROTEIN SCALLOPED"/>
    <property type="match status" value="1"/>
</dbReference>
<dbReference type="GO" id="GO:0005634">
    <property type="term" value="C:nucleus"/>
    <property type="evidence" value="ECO:0007669"/>
    <property type="project" value="UniProtKB-SubCell"/>
</dbReference>
<dbReference type="Proteomes" id="UP000179920">
    <property type="component" value="Chromosome VII"/>
</dbReference>
<dbReference type="Gene3D" id="6.10.20.40">
    <property type="entry name" value="TEA/ATTS domain"/>
    <property type="match status" value="1"/>
</dbReference>
<evidence type="ECO:0000313" key="12">
    <source>
        <dbReference type="Proteomes" id="UP000658997"/>
    </source>
</evidence>
<dbReference type="GO" id="GO:0005667">
    <property type="term" value="C:transcription regulator complex"/>
    <property type="evidence" value="ECO:0007669"/>
    <property type="project" value="TreeGrafter"/>
</dbReference>
<keyword evidence="12" id="KW-1185">Reference proteome</keyword>
<feature type="compositionally biased region" description="Polar residues" evidence="7">
    <location>
        <begin position="334"/>
        <end position="343"/>
    </location>
</feature>
<dbReference type="OrthoDB" id="10006572at2759"/>
<reference evidence="10" key="3">
    <citation type="submission" date="2018-08" db="EMBL/GenBank/DDBJ databases">
        <authorList>
            <person name="Guldener U."/>
        </authorList>
    </citation>
    <scope>NUCLEOTIDE SEQUENCE</scope>
    <source>
        <strain evidence="10">UB2</strain>
    </source>
</reference>
<sequence length="1187" mass="125530">MTNHAQDANDRLSLHHASISAANAAFVSTTKRNDTSMSGDTTHDDSSLIFAHNVSGVFDEDMSGDALSLAAALDFDRMNADMQQALGSGDSYSFLGKRPTTSQPFGSFGSMLHVRAGSNSGRRHSIQPLMPSSDSSSSLADYASLAGNNAGARSMSISVDAFGSFGYHANVPHSSANFAHANAQDMPETGFLMSPPRLTVSMSNSNSPAPTPLGDFAEDAKRRRTSEVDATPERSVEQLAQQQRFLPQQSPPNMYAYQLHPQFSIGSSVGGGLETPSSVQSSASPCRIRSLSLTAMDRAAHIANLTANLSLPSFGGEQPPKSAPPRAASDAMQRAQSQSSLSRKATESKSGTNGANGNASGNATPNSNSKNQDVWPDDVEVAFWEALRLIPKLGRRKVLVHGKPCGRNELIADYIERKTNKVRTRKQVSSHIQVLKNIRKGDPGFQQLIAEPTTEEDFYIPAGGMMYAQTLAGYGYGGLGGAYPLLSMDNAGGLLSPYTSSLSGGQGLPSLLSPGAPPILPATFSMWVHCSSGDEKHVYTNLDRNSMTTYANNQASLPQMTLDSVRVGHFRFPRLAEMYHHMPCQFLHVHVPLSIPRHDVMMPRYDHFSTQLSLTSAQDLRLTSVTTVYSHGKRVLSLVEPLDPPRKFSGRNGVEATSTSTVGATTSTAEGSSDAETADKDATFHDDTTASIPTKSKNGQRRESDGSIASVSPTSSGPASPRTPLDANNQSNSNLRHRWCHQAPFATDFWADFLSRNHPVNVYSGRDGLQSFGKEPSERAALGMAVSGVTIIQELVVASEDSASNRESAVLNDAGSGLSPGSKVGDVVLVIAWDLECVESLGTNPGTPAVSLLTLGPGASPLGRTAPLASPLHQAGAALHMAPHDLSPMTAAFPNGGATQYGHAFTHQQQQAQLNMLSGGAAPRGFAHANPPPSLIHTQPSPQPSFGFKTEQSQAGLEGNLQPPILLRKRGLSMNKPNLMVSIPPAPAYLYPQRSASGAMLSPHPQLSPAASPTPAAWGRIQQRAVHTPITPFPQVGAGLYEPPPLNTGDDARMQKERLERHWASQGNPLGGALPSPLDMSFNQSEVNNVSMGSAGMAVAAVVNGNSDSALGLMVPGGMHSGLPLMSPAGFDMGSKMGGDSSMDSGNNSFEQMLNEGDLSNDATTQEYLNGLLASIGVEGQEFTAAA</sequence>
<evidence type="ECO:0000256" key="5">
    <source>
        <dbReference type="ARBA" id="ARBA00023242"/>
    </source>
</evidence>
<evidence type="ECO:0000256" key="2">
    <source>
        <dbReference type="ARBA" id="ARBA00008421"/>
    </source>
</evidence>
<evidence type="ECO:0000256" key="3">
    <source>
        <dbReference type="ARBA" id="ARBA00023015"/>
    </source>
</evidence>
<dbReference type="PROSITE" id="PS51088">
    <property type="entry name" value="TEA_2"/>
    <property type="match status" value="1"/>
</dbReference>
<dbReference type="SMART" id="SM00426">
    <property type="entry name" value="TEA"/>
    <property type="match status" value="1"/>
</dbReference>
<dbReference type="InterPro" id="IPR000818">
    <property type="entry name" value="TEA/ATTS_dom"/>
</dbReference>
<dbReference type="AlphaFoldDB" id="A0A1K0G4Z6"/>
<dbReference type="PANTHER" id="PTHR11834">
    <property type="entry name" value="TRANSCRIPTIONAL ENHANCER FACTOR TEF RELATED"/>
    <property type="match status" value="1"/>
</dbReference>
<feature type="compositionally biased region" description="Low complexity" evidence="7">
    <location>
        <begin position="654"/>
        <end position="675"/>
    </location>
</feature>
<feature type="region of interest" description="Disordered" evidence="7">
    <location>
        <begin position="641"/>
        <end position="731"/>
    </location>
</feature>